<organism evidence="1 2">
    <name type="scientific">Rhipicephalus sanguineus</name>
    <name type="common">Brown dog tick</name>
    <name type="synonym">Ixodes sanguineus</name>
    <dbReference type="NCBI Taxonomy" id="34632"/>
    <lineage>
        <taxon>Eukaryota</taxon>
        <taxon>Metazoa</taxon>
        <taxon>Ecdysozoa</taxon>
        <taxon>Arthropoda</taxon>
        <taxon>Chelicerata</taxon>
        <taxon>Arachnida</taxon>
        <taxon>Acari</taxon>
        <taxon>Parasitiformes</taxon>
        <taxon>Ixodida</taxon>
        <taxon>Ixodoidea</taxon>
        <taxon>Ixodidae</taxon>
        <taxon>Rhipicephalinae</taxon>
        <taxon>Rhipicephalus</taxon>
        <taxon>Rhipicephalus</taxon>
    </lineage>
</organism>
<proteinExistence type="predicted"/>
<dbReference type="AlphaFoldDB" id="A0A9D4Q026"/>
<evidence type="ECO:0000313" key="1">
    <source>
        <dbReference type="EMBL" id="KAH7961480.1"/>
    </source>
</evidence>
<reference evidence="1" key="1">
    <citation type="journal article" date="2020" name="Cell">
        <title>Large-Scale Comparative Analyses of Tick Genomes Elucidate Their Genetic Diversity and Vector Capacities.</title>
        <authorList>
            <consortium name="Tick Genome and Microbiome Consortium (TIGMIC)"/>
            <person name="Jia N."/>
            <person name="Wang J."/>
            <person name="Shi W."/>
            <person name="Du L."/>
            <person name="Sun Y."/>
            <person name="Zhan W."/>
            <person name="Jiang J.F."/>
            <person name="Wang Q."/>
            <person name="Zhang B."/>
            <person name="Ji P."/>
            <person name="Bell-Sakyi L."/>
            <person name="Cui X.M."/>
            <person name="Yuan T.T."/>
            <person name="Jiang B.G."/>
            <person name="Yang W.F."/>
            <person name="Lam T.T."/>
            <person name="Chang Q.C."/>
            <person name="Ding S.J."/>
            <person name="Wang X.J."/>
            <person name="Zhu J.G."/>
            <person name="Ruan X.D."/>
            <person name="Zhao L."/>
            <person name="Wei J.T."/>
            <person name="Ye R.Z."/>
            <person name="Que T.C."/>
            <person name="Du C.H."/>
            <person name="Zhou Y.H."/>
            <person name="Cheng J.X."/>
            <person name="Dai P.F."/>
            <person name="Guo W.B."/>
            <person name="Han X.H."/>
            <person name="Huang E.J."/>
            <person name="Li L.F."/>
            <person name="Wei W."/>
            <person name="Gao Y.C."/>
            <person name="Liu J.Z."/>
            <person name="Shao H.Z."/>
            <person name="Wang X."/>
            <person name="Wang C.C."/>
            <person name="Yang T.C."/>
            <person name="Huo Q.B."/>
            <person name="Li W."/>
            <person name="Chen H.Y."/>
            <person name="Chen S.E."/>
            <person name="Zhou L.G."/>
            <person name="Ni X.B."/>
            <person name="Tian J.H."/>
            <person name="Sheng Y."/>
            <person name="Liu T."/>
            <person name="Pan Y.S."/>
            <person name="Xia L.Y."/>
            <person name="Li J."/>
            <person name="Zhao F."/>
            <person name="Cao W.C."/>
        </authorList>
    </citation>
    <scope>NUCLEOTIDE SEQUENCE</scope>
    <source>
        <strain evidence="1">Rsan-2018</strain>
    </source>
</reference>
<protein>
    <submittedName>
        <fullName evidence="1">Uncharacterized protein</fullName>
    </submittedName>
</protein>
<dbReference type="Proteomes" id="UP000821837">
    <property type="component" value="Chromosome 3"/>
</dbReference>
<sequence>MNVNSDGRLDSPRKKWIPGIVRDQQGKRMVTVDTTQGTERRHFDQVRRRDVSVDESAFGRKRKRFADSGNSTFAALNATAPSSRSFELLRREEAVASETTIIITSKHHGSPAACSARDARATSELGCALFHADVE</sequence>
<comment type="caution">
    <text evidence="1">The sequence shown here is derived from an EMBL/GenBank/DDBJ whole genome shotgun (WGS) entry which is preliminary data.</text>
</comment>
<name>A0A9D4Q026_RHISA</name>
<accession>A0A9D4Q026</accession>
<evidence type="ECO:0000313" key="2">
    <source>
        <dbReference type="Proteomes" id="UP000821837"/>
    </source>
</evidence>
<dbReference type="EMBL" id="JABSTV010001249">
    <property type="protein sequence ID" value="KAH7961480.1"/>
    <property type="molecule type" value="Genomic_DNA"/>
</dbReference>
<reference evidence="1" key="2">
    <citation type="submission" date="2021-09" db="EMBL/GenBank/DDBJ databases">
        <authorList>
            <person name="Jia N."/>
            <person name="Wang J."/>
            <person name="Shi W."/>
            <person name="Du L."/>
            <person name="Sun Y."/>
            <person name="Zhan W."/>
            <person name="Jiang J."/>
            <person name="Wang Q."/>
            <person name="Zhang B."/>
            <person name="Ji P."/>
            <person name="Sakyi L.B."/>
            <person name="Cui X."/>
            <person name="Yuan T."/>
            <person name="Jiang B."/>
            <person name="Yang W."/>
            <person name="Lam T.T.-Y."/>
            <person name="Chang Q."/>
            <person name="Ding S."/>
            <person name="Wang X."/>
            <person name="Zhu J."/>
            <person name="Ruan X."/>
            <person name="Zhao L."/>
            <person name="Wei J."/>
            <person name="Que T."/>
            <person name="Du C."/>
            <person name="Cheng J."/>
            <person name="Dai P."/>
            <person name="Han X."/>
            <person name="Huang E."/>
            <person name="Gao Y."/>
            <person name="Liu J."/>
            <person name="Shao H."/>
            <person name="Ye R."/>
            <person name="Li L."/>
            <person name="Wei W."/>
            <person name="Wang X."/>
            <person name="Wang C."/>
            <person name="Huo Q."/>
            <person name="Li W."/>
            <person name="Guo W."/>
            <person name="Chen H."/>
            <person name="Chen S."/>
            <person name="Zhou L."/>
            <person name="Zhou L."/>
            <person name="Ni X."/>
            <person name="Tian J."/>
            <person name="Zhou Y."/>
            <person name="Sheng Y."/>
            <person name="Liu T."/>
            <person name="Pan Y."/>
            <person name="Xia L."/>
            <person name="Li J."/>
            <person name="Zhao F."/>
            <person name="Cao W."/>
        </authorList>
    </citation>
    <scope>NUCLEOTIDE SEQUENCE</scope>
    <source>
        <strain evidence="1">Rsan-2018</strain>
        <tissue evidence="1">Larvae</tissue>
    </source>
</reference>
<keyword evidence="2" id="KW-1185">Reference proteome</keyword>
<gene>
    <name evidence="1" type="ORF">HPB52_009323</name>
</gene>